<accession>A0A4R3N7P0</accession>
<dbReference type="GO" id="GO:0016874">
    <property type="term" value="F:ligase activity"/>
    <property type="evidence" value="ECO:0007669"/>
    <property type="project" value="UniProtKB-KW"/>
</dbReference>
<feature type="transmembrane region" description="Helical" evidence="5">
    <location>
        <begin position="327"/>
        <end position="351"/>
    </location>
</feature>
<feature type="domain" description="O-antigen ligase-related" evidence="6">
    <location>
        <begin position="196"/>
        <end position="342"/>
    </location>
</feature>
<keyword evidence="7" id="KW-0436">Ligase</keyword>
<evidence type="ECO:0000256" key="1">
    <source>
        <dbReference type="ARBA" id="ARBA00004141"/>
    </source>
</evidence>
<dbReference type="InterPro" id="IPR051533">
    <property type="entry name" value="WaaL-like"/>
</dbReference>
<dbReference type="Pfam" id="PF04932">
    <property type="entry name" value="Wzy_C"/>
    <property type="match status" value="1"/>
</dbReference>
<feature type="transmembrane region" description="Helical" evidence="5">
    <location>
        <begin position="101"/>
        <end position="124"/>
    </location>
</feature>
<feature type="transmembrane region" description="Helical" evidence="5">
    <location>
        <begin position="238"/>
        <end position="257"/>
    </location>
</feature>
<protein>
    <submittedName>
        <fullName evidence="7">O-antigen ligase-like membrane protein</fullName>
    </submittedName>
</protein>
<reference evidence="7 8" key="1">
    <citation type="submission" date="2019-03" db="EMBL/GenBank/DDBJ databases">
        <title>Genomic Encyclopedia of Type Strains, Phase IV (KMG-IV): sequencing the most valuable type-strain genomes for metagenomic binning, comparative biology and taxonomic classification.</title>
        <authorList>
            <person name="Goeker M."/>
        </authorList>
    </citation>
    <scope>NUCLEOTIDE SEQUENCE [LARGE SCALE GENOMIC DNA]</scope>
    <source>
        <strain evidence="7 8">DSM 13587</strain>
    </source>
</reference>
<name>A0A4R3N7P0_9GAMM</name>
<dbReference type="GO" id="GO:0016020">
    <property type="term" value="C:membrane"/>
    <property type="evidence" value="ECO:0007669"/>
    <property type="project" value="UniProtKB-SubCell"/>
</dbReference>
<evidence type="ECO:0000313" key="7">
    <source>
        <dbReference type="EMBL" id="TCT23113.1"/>
    </source>
</evidence>
<feature type="transmembrane region" description="Helical" evidence="5">
    <location>
        <begin position="172"/>
        <end position="188"/>
    </location>
</feature>
<feature type="transmembrane region" description="Helical" evidence="5">
    <location>
        <begin position="131"/>
        <end position="152"/>
    </location>
</feature>
<feature type="transmembrane region" description="Helical" evidence="5">
    <location>
        <begin position="76"/>
        <end position="95"/>
    </location>
</feature>
<dbReference type="PANTHER" id="PTHR37422">
    <property type="entry name" value="TEICHURONIC ACID BIOSYNTHESIS PROTEIN TUAE"/>
    <property type="match status" value="1"/>
</dbReference>
<evidence type="ECO:0000256" key="5">
    <source>
        <dbReference type="SAM" id="Phobius"/>
    </source>
</evidence>
<feature type="transmembrane region" description="Helical" evidence="5">
    <location>
        <begin position="20"/>
        <end position="40"/>
    </location>
</feature>
<evidence type="ECO:0000256" key="2">
    <source>
        <dbReference type="ARBA" id="ARBA00022692"/>
    </source>
</evidence>
<evidence type="ECO:0000256" key="4">
    <source>
        <dbReference type="ARBA" id="ARBA00023136"/>
    </source>
</evidence>
<evidence type="ECO:0000259" key="6">
    <source>
        <dbReference type="Pfam" id="PF04932"/>
    </source>
</evidence>
<comment type="caution">
    <text evidence="7">The sequence shown here is derived from an EMBL/GenBank/DDBJ whole genome shotgun (WGS) entry which is preliminary data.</text>
</comment>
<dbReference type="AlphaFoldDB" id="A0A4R3N7P0"/>
<keyword evidence="3 5" id="KW-1133">Transmembrane helix</keyword>
<evidence type="ECO:0000256" key="3">
    <source>
        <dbReference type="ARBA" id="ARBA00022989"/>
    </source>
</evidence>
<feature type="transmembrane region" description="Helical" evidence="5">
    <location>
        <begin position="195"/>
        <end position="218"/>
    </location>
</feature>
<gene>
    <name evidence="7" type="ORF">EDC35_102450</name>
</gene>
<feature type="transmembrane region" description="Helical" evidence="5">
    <location>
        <begin position="377"/>
        <end position="393"/>
    </location>
</feature>
<sequence length="402" mass="45531">MNHLKKNTLQSEPKTGITTFLFLLIYFFLVSYAYLFLFKNGGPKPLYYYLAFIAISAFIAIINISSPNIPKDRRFVFFQFWVVIYVIYFVTHVIFSPYPDIALPALIINFEALLIAICAIHVSLTLKIVRASMWVMGLAAILAIPLNILDFFDPIFTAVPGRSAGFYENPTISGQMIALMMVAGIPIFKKKIRTIFVLFCGLAILLTFSRAAWIFWLVGFFWMLSQNELKTRTHVKSIFAFFLVLMLSAFLFSGFFGKMITGSKFEHYLTPNTMARLGIGGKVMSGDSYEDRENLIKHSIKDFSEAPLFGHGIGYTEAQRRRPHNMYLLFMSEGGIIGLFIYGFFIFSLWFSAHGLGKPLVIILAISGLFTHNNLEQPAMMLVSAFIVAHGALSRHEANRKK</sequence>
<organism evidence="7 8">
    <name type="scientific">Thiobaca trueperi</name>
    <dbReference type="NCBI Taxonomy" id="127458"/>
    <lineage>
        <taxon>Bacteria</taxon>
        <taxon>Pseudomonadati</taxon>
        <taxon>Pseudomonadota</taxon>
        <taxon>Gammaproteobacteria</taxon>
        <taxon>Chromatiales</taxon>
        <taxon>Chromatiaceae</taxon>
        <taxon>Thiobaca</taxon>
    </lineage>
</organism>
<feature type="transmembrane region" description="Helical" evidence="5">
    <location>
        <begin position="46"/>
        <end position="64"/>
    </location>
</feature>
<comment type="subcellular location">
    <subcellularLocation>
        <location evidence="1">Membrane</location>
        <topology evidence="1">Multi-pass membrane protein</topology>
    </subcellularLocation>
</comment>
<dbReference type="PANTHER" id="PTHR37422:SF13">
    <property type="entry name" value="LIPOPOLYSACCHARIDE BIOSYNTHESIS PROTEIN PA4999-RELATED"/>
    <property type="match status" value="1"/>
</dbReference>
<evidence type="ECO:0000313" key="8">
    <source>
        <dbReference type="Proteomes" id="UP000295717"/>
    </source>
</evidence>
<dbReference type="Proteomes" id="UP000295717">
    <property type="component" value="Unassembled WGS sequence"/>
</dbReference>
<dbReference type="InterPro" id="IPR007016">
    <property type="entry name" value="O-antigen_ligase-rel_domated"/>
</dbReference>
<keyword evidence="8" id="KW-1185">Reference proteome</keyword>
<keyword evidence="2 5" id="KW-0812">Transmembrane</keyword>
<keyword evidence="4 5" id="KW-0472">Membrane</keyword>
<dbReference type="EMBL" id="SMAO01000002">
    <property type="protein sequence ID" value="TCT23113.1"/>
    <property type="molecule type" value="Genomic_DNA"/>
</dbReference>
<proteinExistence type="predicted"/>